<dbReference type="PANTHER" id="PTHR10465">
    <property type="entry name" value="TRANSMEMBRANE GTPASE FZO1"/>
    <property type="match status" value="1"/>
</dbReference>
<accession>A0ABV9YIP7</accession>
<name>A0ABV9YIP7_9PSEU</name>
<dbReference type="SUPFAM" id="SSF52540">
    <property type="entry name" value="P-loop containing nucleoside triphosphate hydrolases"/>
    <property type="match status" value="1"/>
</dbReference>
<evidence type="ECO:0000259" key="6">
    <source>
        <dbReference type="Pfam" id="PF00350"/>
    </source>
</evidence>
<dbReference type="InterPro" id="IPR027094">
    <property type="entry name" value="Mitofusin_fam"/>
</dbReference>
<dbReference type="Pfam" id="PF00350">
    <property type="entry name" value="Dynamin_N"/>
    <property type="match status" value="1"/>
</dbReference>
<keyword evidence="5" id="KW-0472">Membrane</keyword>
<comment type="caution">
    <text evidence="7">The sequence shown here is derived from an EMBL/GenBank/DDBJ whole genome shotgun (WGS) entry which is preliminary data.</text>
</comment>
<dbReference type="InterPro" id="IPR045063">
    <property type="entry name" value="Dynamin_N"/>
</dbReference>
<proteinExistence type="predicted"/>
<feature type="domain" description="Dynamin N-terminal" evidence="6">
    <location>
        <begin position="43"/>
        <end position="171"/>
    </location>
</feature>
<dbReference type="Proteomes" id="UP001595947">
    <property type="component" value="Unassembled WGS sequence"/>
</dbReference>
<evidence type="ECO:0000313" key="7">
    <source>
        <dbReference type="EMBL" id="MFC5061582.1"/>
    </source>
</evidence>
<protein>
    <submittedName>
        <fullName evidence="7">Dynamin family protein</fullName>
    </submittedName>
</protein>
<comment type="subcellular location">
    <subcellularLocation>
        <location evidence="1">Membrane</location>
    </subcellularLocation>
</comment>
<evidence type="ECO:0000256" key="5">
    <source>
        <dbReference type="ARBA" id="ARBA00023136"/>
    </source>
</evidence>
<sequence>MIGPLTRELVRSCRSGADELTAGRSRESLLALAERLAEPRIRIAVGGRMNAGKSTLVNALLRQRLAATGATETTTLVTWFRYGHQDRLRLHLRDGTTRLVPAAPGGGVPTSTTGWNLDPAELTHITVEASNSALDTNHTIIDTPGLDSMSNLDEASLAALAHADAVLYLMPHPGEKDAEAVEAVRAWSGSTHFTTASIVGVLSRIDTLSAGGEDPWPAAQRVARRYGEDLASSFSEVLPVSGLIAETALGGEFSESDTRAITTLRATDPFDLEDALSSADAFLEWSDSPIAALTRRRLVALLGMYGLRAAVDLVEQGNTSTRSLLAGLRRLSGIDALLERVRRDFVVDADRLRATAAMATIRDLPWTTSPSEARVLQRVRADVDQLCLHPAMRQVGLHGALSDVRSGLLQLDPADVEQLESLAGGHDLRSCLGLGPTAAEDEVGRTADAYIDRWRTLEMRPSRRLRRHARAARELCEQMLFAS</sequence>
<evidence type="ECO:0000313" key="8">
    <source>
        <dbReference type="Proteomes" id="UP001595947"/>
    </source>
</evidence>
<organism evidence="7 8">
    <name type="scientific">Actinomycetospora atypica</name>
    <dbReference type="NCBI Taxonomy" id="1290095"/>
    <lineage>
        <taxon>Bacteria</taxon>
        <taxon>Bacillati</taxon>
        <taxon>Actinomycetota</taxon>
        <taxon>Actinomycetes</taxon>
        <taxon>Pseudonocardiales</taxon>
        <taxon>Pseudonocardiaceae</taxon>
        <taxon>Actinomycetospora</taxon>
    </lineage>
</organism>
<gene>
    <name evidence="7" type="ORF">ACFPBZ_05145</name>
</gene>
<evidence type="ECO:0000256" key="4">
    <source>
        <dbReference type="ARBA" id="ARBA00023134"/>
    </source>
</evidence>
<dbReference type="Gene3D" id="3.40.50.300">
    <property type="entry name" value="P-loop containing nucleotide triphosphate hydrolases"/>
    <property type="match status" value="1"/>
</dbReference>
<dbReference type="RefSeq" id="WP_378035081.1">
    <property type="nucleotide sequence ID" value="NZ_JBHSIV010000004.1"/>
</dbReference>
<keyword evidence="4" id="KW-0342">GTP-binding</keyword>
<evidence type="ECO:0000256" key="1">
    <source>
        <dbReference type="ARBA" id="ARBA00004370"/>
    </source>
</evidence>
<keyword evidence="2" id="KW-0547">Nucleotide-binding</keyword>
<keyword evidence="3" id="KW-0378">Hydrolase</keyword>
<evidence type="ECO:0000256" key="3">
    <source>
        <dbReference type="ARBA" id="ARBA00022801"/>
    </source>
</evidence>
<keyword evidence="8" id="KW-1185">Reference proteome</keyword>
<dbReference type="EMBL" id="JBHSIV010000004">
    <property type="protein sequence ID" value="MFC5061582.1"/>
    <property type="molecule type" value="Genomic_DNA"/>
</dbReference>
<reference evidence="8" key="1">
    <citation type="journal article" date="2019" name="Int. J. Syst. Evol. Microbiol.">
        <title>The Global Catalogue of Microorganisms (GCM) 10K type strain sequencing project: providing services to taxonomists for standard genome sequencing and annotation.</title>
        <authorList>
            <consortium name="The Broad Institute Genomics Platform"/>
            <consortium name="The Broad Institute Genome Sequencing Center for Infectious Disease"/>
            <person name="Wu L."/>
            <person name="Ma J."/>
        </authorList>
    </citation>
    <scope>NUCLEOTIDE SEQUENCE [LARGE SCALE GENOMIC DNA]</scope>
    <source>
        <strain evidence="8">CGMCC 4.7093</strain>
    </source>
</reference>
<evidence type="ECO:0000256" key="2">
    <source>
        <dbReference type="ARBA" id="ARBA00022741"/>
    </source>
</evidence>
<dbReference type="PANTHER" id="PTHR10465:SF0">
    <property type="entry name" value="SARCALUMENIN"/>
    <property type="match status" value="1"/>
</dbReference>
<dbReference type="InterPro" id="IPR027417">
    <property type="entry name" value="P-loop_NTPase"/>
</dbReference>